<dbReference type="EMBL" id="MLAU01027111">
    <property type="protein sequence ID" value="OIW21472.1"/>
    <property type="molecule type" value="Genomic_DNA"/>
</dbReference>
<organism evidence="1 2">
    <name type="scientific">Lupinus angustifolius</name>
    <name type="common">Narrow-leaved blue lupine</name>
    <dbReference type="NCBI Taxonomy" id="3871"/>
    <lineage>
        <taxon>Eukaryota</taxon>
        <taxon>Viridiplantae</taxon>
        <taxon>Streptophyta</taxon>
        <taxon>Embryophyta</taxon>
        <taxon>Tracheophyta</taxon>
        <taxon>Spermatophyta</taxon>
        <taxon>Magnoliopsida</taxon>
        <taxon>eudicotyledons</taxon>
        <taxon>Gunneridae</taxon>
        <taxon>Pentapetalae</taxon>
        <taxon>rosids</taxon>
        <taxon>fabids</taxon>
        <taxon>Fabales</taxon>
        <taxon>Fabaceae</taxon>
        <taxon>Papilionoideae</taxon>
        <taxon>50 kb inversion clade</taxon>
        <taxon>genistoids sensu lato</taxon>
        <taxon>core genistoids</taxon>
        <taxon>Genisteae</taxon>
        <taxon>Lupinus</taxon>
    </lineage>
</organism>
<keyword evidence="2" id="KW-1185">Reference proteome</keyword>
<gene>
    <name evidence="1" type="ORF">TanjilG_04916</name>
</gene>
<dbReference type="Gramene" id="OIW21472">
    <property type="protein sequence ID" value="OIW21472"/>
    <property type="gene ID" value="TanjilG_04916"/>
</dbReference>
<protein>
    <submittedName>
        <fullName evidence="1">Uncharacterized protein</fullName>
    </submittedName>
</protein>
<name>A0A394DDZ7_LUPAN</name>
<evidence type="ECO:0000313" key="2">
    <source>
        <dbReference type="Proteomes" id="UP000188354"/>
    </source>
</evidence>
<sequence>MDDKKEKRVKRTASGNSFIMRRKKYAPMDGEGASRVGASSSAIQGGTLKHEFRMKMDHNAFFTNDRKMEQMKRYEDQRLRV</sequence>
<comment type="caution">
    <text evidence="1">The sequence shown here is derived from an EMBL/GenBank/DDBJ whole genome shotgun (WGS) entry which is preliminary data.</text>
</comment>
<reference evidence="1 2" key="1">
    <citation type="journal article" date="2017" name="Plant Biotechnol. J.">
        <title>A comprehensive draft genome sequence for lupin (Lupinus angustifolius), an emerging health food: insights into plant-microbe interactions and legume evolution.</title>
        <authorList>
            <person name="Hane J.K."/>
            <person name="Ming Y."/>
            <person name="Kamphuis L.G."/>
            <person name="Nelson M.N."/>
            <person name="Garg G."/>
            <person name="Atkins C.A."/>
            <person name="Bayer P.E."/>
            <person name="Bravo A."/>
            <person name="Bringans S."/>
            <person name="Cannon S."/>
            <person name="Edwards D."/>
            <person name="Foley R."/>
            <person name="Gao L.L."/>
            <person name="Harrison M.J."/>
            <person name="Huang W."/>
            <person name="Hurgobin B."/>
            <person name="Li S."/>
            <person name="Liu C.W."/>
            <person name="McGrath A."/>
            <person name="Morahan G."/>
            <person name="Murray J."/>
            <person name="Weller J."/>
            <person name="Jian J."/>
            <person name="Singh K.B."/>
        </authorList>
    </citation>
    <scope>NUCLEOTIDE SEQUENCE [LARGE SCALE GENOMIC DNA]</scope>
    <source>
        <strain evidence="2">cv. Tanjil</strain>
        <tissue evidence="1">Whole plant</tissue>
    </source>
</reference>
<proteinExistence type="predicted"/>
<dbReference type="AlphaFoldDB" id="A0A394DDZ7"/>
<evidence type="ECO:0000313" key="1">
    <source>
        <dbReference type="EMBL" id="OIW21472.1"/>
    </source>
</evidence>
<accession>A0A394DDZ7</accession>
<dbReference type="Proteomes" id="UP000188354">
    <property type="component" value="Unassembled WGS sequence"/>
</dbReference>